<feature type="transmembrane region" description="Helical" evidence="1">
    <location>
        <begin position="51"/>
        <end position="71"/>
    </location>
</feature>
<dbReference type="Pfam" id="PF00990">
    <property type="entry name" value="GGDEF"/>
    <property type="match status" value="1"/>
</dbReference>
<dbReference type="NCBIfam" id="TIGR00254">
    <property type="entry name" value="GGDEF"/>
    <property type="match status" value="1"/>
</dbReference>
<dbReference type="Pfam" id="PF13185">
    <property type="entry name" value="GAF_2"/>
    <property type="match status" value="1"/>
</dbReference>
<dbReference type="SUPFAM" id="SSF55073">
    <property type="entry name" value="Nucleotide cyclase"/>
    <property type="match status" value="1"/>
</dbReference>
<name>Q0F0P8_9PROT</name>
<dbReference type="GO" id="GO:0003824">
    <property type="term" value="F:catalytic activity"/>
    <property type="evidence" value="ECO:0007669"/>
    <property type="project" value="UniProtKB-ARBA"/>
</dbReference>
<dbReference type="STRING" id="314344.AL013_02225"/>
<keyword evidence="1" id="KW-0472">Membrane</keyword>
<feature type="transmembrane region" description="Helical" evidence="1">
    <location>
        <begin position="20"/>
        <end position="39"/>
    </location>
</feature>
<dbReference type="InParanoid" id="Q0F0P8"/>
<dbReference type="Gene3D" id="3.30.450.40">
    <property type="match status" value="1"/>
</dbReference>
<dbReference type="eggNOG" id="COG5001">
    <property type="taxonomic scope" value="Bacteria"/>
</dbReference>
<dbReference type="PANTHER" id="PTHR46663">
    <property type="entry name" value="DIGUANYLATE CYCLASE DGCT-RELATED"/>
    <property type="match status" value="1"/>
</dbReference>
<accession>Q0F0P8</accession>
<dbReference type="RefSeq" id="WP_009851602.1">
    <property type="nucleotide sequence ID" value="NZ_DS022295.1"/>
</dbReference>
<dbReference type="HOGENOM" id="CLU_548359_0_0_0"/>
<evidence type="ECO:0000256" key="1">
    <source>
        <dbReference type="SAM" id="Phobius"/>
    </source>
</evidence>
<dbReference type="OrthoDB" id="9803824at2"/>
<dbReference type="InterPro" id="IPR029016">
    <property type="entry name" value="GAF-like_dom_sf"/>
</dbReference>
<keyword evidence="1" id="KW-0812">Transmembrane</keyword>
<keyword evidence="1" id="KW-1133">Transmembrane helix</keyword>
<dbReference type="SMART" id="SM00065">
    <property type="entry name" value="GAF"/>
    <property type="match status" value="1"/>
</dbReference>
<feature type="domain" description="GGDEF" evidence="2">
    <location>
        <begin position="357"/>
        <end position="490"/>
    </location>
</feature>
<protein>
    <submittedName>
        <fullName evidence="3">Sensory box/GGDEF family protein</fullName>
    </submittedName>
</protein>
<dbReference type="PANTHER" id="PTHR46663:SF2">
    <property type="entry name" value="GGDEF DOMAIN-CONTAINING PROTEIN"/>
    <property type="match status" value="1"/>
</dbReference>
<reference evidence="3 4" key="1">
    <citation type="submission" date="2006-09" db="EMBL/GenBank/DDBJ databases">
        <authorList>
            <person name="Emerson D."/>
            <person name="Ferriera S."/>
            <person name="Johnson J."/>
            <person name="Kravitz S."/>
            <person name="Halpern A."/>
            <person name="Remington K."/>
            <person name="Beeson K."/>
            <person name="Tran B."/>
            <person name="Rogers Y.-H."/>
            <person name="Friedman R."/>
            <person name="Venter J.C."/>
        </authorList>
    </citation>
    <scope>NUCLEOTIDE SEQUENCE [LARGE SCALE GENOMIC DNA]</scope>
    <source>
        <strain evidence="3 4">PV-1</strain>
    </source>
</reference>
<dbReference type="InterPro" id="IPR003018">
    <property type="entry name" value="GAF"/>
</dbReference>
<sequence>MVDRWTSKYSIEDKRLSDQFRVFAMLLLLTPTAVFLYIASNMSSLSELFQAQYIVPYLFSLIITLGVLALLQNMFSKLSMISSAMMEGGEHALGELNELQGAYELRGIVGSFGTMLEQYKQASSDLQRRALELLLIKELSAEASSNLDMHMLLSILLDKIMQVNKANIGSVFLVDEEGENFHIICSRGLAGQDIVGSKVAIKDSISRFVIDGSTTSLLVDDVETDERTRKKNDPKYGSPSFLSLPVRAGNKLVAVLNLAHKDNDESFHQDDVDLAAIMIHEVGFAIENARIHSEIKDHVERLEQQSAVMMEEIRRRKLAEKELEHLAHRDTLTGVSNRYMFLDRLEMAVAHAQRRKAKLAVMFVDLDRFKFINDTYGHAAGDAVLRSVATRMSACLREVDLIARYGGDEFTVTLVDVTSTEGIALVARKIIDTLQQPIRVDGTELNIGCSIGISLYPDDSADFEELIRNADEAMYVAKQKPESGFHFFQPTESIKTD</sequence>
<dbReference type="SUPFAM" id="SSF55781">
    <property type="entry name" value="GAF domain-like"/>
    <property type="match status" value="1"/>
</dbReference>
<comment type="caution">
    <text evidence="3">The sequence shown here is derived from an EMBL/GenBank/DDBJ whole genome shotgun (WGS) entry which is preliminary data.</text>
</comment>
<dbReference type="InterPro" id="IPR052163">
    <property type="entry name" value="DGC-Regulatory_Protein"/>
</dbReference>
<dbReference type="CDD" id="cd01949">
    <property type="entry name" value="GGDEF"/>
    <property type="match status" value="1"/>
</dbReference>
<keyword evidence="4" id="KW-1185">Reference proteome</keyword>
<organism evidence="3 4">
    <name type="scientific">Mariprofundus ferrooxydans PV-1</name>
    <dbReference type="NCBI Taxonomy" id="314345"/>
    <lineage>
        <taxon>Bacteria</taxon>
        <taxon>Pseudomonadati</taxon>
        <taxon>Pseudomonadota</taxon>
        <taxon>Candidatius Mariprofundia</taxon>
        <taxon>Mariprofundales</taxon>
        <taxon>Mariprofundaceae</taxon>
        <taxon>Mariprofundus</taxon>
    </lineage>
</organism>
<dbReference type="InterPro" id="IPR000160">
    <property type="entry name" value="GGDEF_dom"/>
</dbReference>
<gene>
    <name evidence="3" type="ORF">SPV1_06544</name>
</gene>
<dbReference type="Gene3D" id="3.30.70.270">
    <property type="match status" value="1"/>
</dbReference>
<dbReference type="AlphaFoldDB" id="Q0F0P8"/>
<dbReference type="SMART" id="SM00267">
    <property type="entry name" value="GGDEF"/>
    <property type="match status" value="1"/>
</dbReference>
<evidence type="ECO:0000313" key="4">
    <source>
        <dbReference type="Proteomes" id="UP000005297"/>
    </source>
</evidence>
<evidence type="ECO:0000313" key="3">
    <source>
        <dbReference type="EMBL" id="EAU54980.1"/>
    </source>
</evidence>
<dbReference type="PROSITE" id="PS50887">
    <property type="entry name" value="GGDEF"/>
    <property type="match status" value="1"/>
</dbReference>
<dbReference type="InterPro" id="IPR043128">
    <property type="entry name" value="Rev_trsase/Diguanyl_cyclase"/>
</dbReference>
<evidence type="ECO:0000259" key="2">
    <source>
        <dbReference type="PROSITE" id="PS50887"/>
    </source>
</evidence>
<dbReference type="FunFam" id="3.30.70.270:FF:000001">
    <property type="entry name" value="Diguanylate cyclase domain protein"/>
    <property type="match status" value="1"/>
</dbReference>
<proteinExistence type="predicted"/>
<dbReference type="EMBL" id="AATS01000004">
    <property type="protein sequence ID" value="EAU54980.1"/>
    <property type="molecule type" value="Genomic_DNA"/>
</dbReference>
<dbReference type="Proteomes" id="UP000005297">
    <property type="component" value="Unassembled WGS sequence"/>
</dbReference>
<dbReference type="InterPro" id="IPR029787">
    <property type="entry name" value="Nucleotide_cyclase"/>
</dbReference>